<protein>
    <submittedName>
        <fullName evidence="2">Uncharacterized protein</fullName>
    </submittedName>
</protein>
<dbReference type="PANTHER" id="PTHR37970">
    <property type="entry name" value="PROTEIN CBG08587"/>
    <property type="match status" value="1"/>
</dbReference>
<feature type="region of interest" description="Disordered" evidence="1">
    <location>
        <begin position="743"/>
        <end position="766"/>
    </location>
</feature>
<feature type="region of interest" description="Disordered" evidence="1">
    <location>
        <begin position="783"/>
        <end position="868"/>
    </location>
</feature>
<feature type="compositionally biased region" description="Polar residues" evidence="1">
    <location>
        <begin position="571"/>
        <end position="591"/>
    </location>
</feature>
<dbReference type="Proteomes" id="UP001152759">
    <property type="component" value="Unassembled WGS sequence"/>
</dbReference>
<dbReference type="EMBL" id="CAKKNF020000050">
    <property type="protein sequence ID" value="CAH0748596.1"/>
    <property type="molecule type" value="Genomic_DNA"/>
</dbReference>
<evidence type="ECO:0000313" key="3">
    <source>
        <dbReference type="Proteomes" id="UP001152759"/>
    </source>
</evidence>
<feature type="region of interest" description="Disordered" evidence="1">
    <location>
        <begin position="644"/>
        <end position="714"/>
    </location>
</feature>
<feature type="compositionally biased region" description="Pro residues" evidence="1">
    <location>
        <begin position="750"/>
        <end position="759"/>
    </location>
</feature>
<reference evidence="2" key="1">
    <citation type="submission" date="2021-12" db="EMBL/GenBank/DDBJ databases">
        <authorList>
            <person name="King R."/>
        </authorList>
    </citation>
    <scope>NUCLEOTIDE SEQUENCE</scope>
</reference>
<evidence type="ECO:0000313" key="2">
    <source>
        <dbReference type="EMBL" id="CAH0748596.1"/>
    </source>
</evidence>
<accession>A0AAI8Y600</accession>
<proteinExistence type="predicted"/>
<comment type="caution">
    <text evidence="2">The sequence shown here is derived from an EMBL/GenBank/DDBJ whole genome shotgun (WGS) entry which is preliminary data.</text>
</comment>
<feature type="compositionally biased region" description="Basic and acidic residues" evidence="1">
    <location>
        <begin position="518"/>
        <end position="528"/>
    </location>
</feature>
<sequence length="1317" mass="146523">MSNSTVCQRFIQNAWKKERCSNCFKAKEDHVKVNGTSISLNLTQIKSIQSLTNGIVPRSILKGKSHTGKKHTVSFLPEEFEVIGYGGDEYSSDEEDGFFESSNDDCDIIFPDGEDEKELQKLTRINTDFNSVTANLDEKNDKKTKKIQPLELGKPLTDGEGKKQTLLVSVEPFATSQAPPKKKATLIKSAFENEDKNKPVVNNSAPYTNSIASSRKTHLFKLLDTNDAAVTQNNTTVTNRVAENNLTNLILNQALSQKGSEDKVYSSNIEVTSGDVYLEPIPSEEISPPPPAPFNSASTKEQENCTNVEVVPGEPEKPSDVVKMQVMLEDKFPTPPTPPPMQENGGDVVLHPIDVAKTIDENVEDSQTNVHVKSNLRISLDELKESPAAHRGTNRKTQITRGTILTKVHEPIRTKKFLHLSAVDITDDSTHAEKTDKHLLKDNENRLAMYKNEEVKPVDSVVSKNAKNSSDSPKTTLKESFASEVAVTMNGTESTVRENPIQLPLIINSSYSKINAATREKHDEDVRSNHSHVQNGGKPDSLDLSGTNLELESRELAGEPDGRADSDESSETTASPYVSISATSPPANPRSSFLHGFTKDKPKVAVRPTSFSLHHHSEPLTALCEQFVTEQSLSQSLDYLSTESSLKMKRQAPQPPPTPLTEPKVDHDSPDQSPQQQIYSHPQKPKKNSLSDYETKRVSLSHDNLSSDKPIPSPMVEKARKINGAATKMRFTLKKFLRFNSKDEDKPVDDAPPTPLSPKPRPEIIHPIDLNKSGVEVLRGDKTAGINNKASPTIPMDVGTPKKNGAPASGRPSKPPPPPRNPSTTVRPARPPPPETNGTVYANIGEPRQNIAPTKPQRTASIKREHSVDYEPMQNKKLSWYEKENIYEPITVTNGMFDTRLNNNHVKSFEQESKVISKPSEDTVKSNSLRLSTKENSIKVEPPFNVQNSHDSDNDVYYPYCFFSTEDNNEDDHEKRKARLRLRKGRSVVHKSLEDNYGAVIIANHEALAQVLDQLQLNPVVPPHFRSLSASSKIRWSDFSNIDITKRKILADRIFYSAEWNSHPVTLCISQLQHSPCTLPQLYTLSPITEFTDFVSAEYLTTNKILNSEQVAVAVLSSQFFDSLASYCNLKPATQTEKDIGLIVIQLVNVLKCLQTCDQIDISMQELVLCREEEGNVPRLCVAPISTDSPILKEKGKERITLCQAMVAGTEMLLPSSPLSEVLKFVLKDEHASSLSQAKALVEFWLWGPADTSLTEDRQAALQRWLDLERATVLHGLVISRNPQVSLMEHCHLMFLVRTNAKIMADSSYLLETYNKK</sequence>
<keyword evidence="3" id="KW-1185">Reference proteome</keyword>
<feature type="region of interest" description="Disordered" evidence="1">
    <location>
        <begin position="518"/>
        <end position="596"/>
    </location>
</feature>
<dbReference type="PANTHER" id="PTHR37970:SF1">
    <property type="entry name" value="SERINE-RICH ADHESIN FOR PLATELETS"/>
    <property type="match status" value="1"/>
</dbReference>
<feature type="compositionally biased region" description="Basic and acidic residues" evidence="1">
    <location>
        <begin position="551"/>
        <end position="566"/>
    </location>
</feature>
<evidence type="ECO:0000256" key="1">
    <source>
        <dbReference type="SAM" id="MobiDB-lite"/>
    </source>
</evidence>
<organism evidence="2 3">
    <name type="scientific">Bemisia tabaci</name>
    <name type="common">Sweetpotato whitefly</name>
    <name type="synonym">Aleurodes tabaci</name>
    <dbReference type="NCBI Taxonomy" id="7038"/>
    <lineage>
        <taxon>Eukaryota</taxon>
        <taxon>Metazoa</taxon>
        <taxon>Ecdysozoa</taxon>
        <taxon>Arthropoda</taxon>
        <taxon>Hexapoda</taxon>
        <taxon>Insecta</taxon>
        <taxon>Pterygota</taxon>
        <taxon>Neoptera</taxon>
        <taxon>Paraneoptera</taxon>
        <taxon>Hemiptera</taxon>
        <taxon>Sternorrhyncha</taxon>
        <taxon>Aleyrodoidea</taxon>
        <taxon>Aleyrodidae</taxon>
        <taxon>Aleyrodinae</taxon>
        <taxon>Bemisia</taxon>
    </lineage>
</organism>
<name>A0AAI8Y600_BEMTA</name>
<gene>
    <name evidence="2" type="ORF">BEMITA_LOCUS189</name>
</gene>